<dbReference type="CDD" id="cd17933">
    <property type="entry name" value="DEXSc_RecD-like"/>
    <property type="match status" value="1"/>
</dbReference>
<dbReference type="HAMAP" id="MF_01488">
    <property type="entry name" value="RecD2"/>
    <property type="match status" value="1"/>
</dbReference>
<dbReference type="GO" id="GO:0006310">
    <property type="term" value="P:DNA recombination"/>
    <property type="evidence" value="ECO:0007669"/>
    <property type="project" value="InterPro"/>
</dbReference>
<dbReference type="NCBIfam" id="TIGR01448">
    <property type="entry name" value="recD_rel"/>
    <property type="match status" value="1"/>
</dbReference>
<dbReference type="Gene3D" id="1.10.10.2220">
    <property type="match status" value="1"/>
</dbReference>
<dbReference type="GO" id="GO:0003677">
    <property type="term" value="F:DNA binding"/>
    <property type="evidence" value="ECO:0007669"/>
    <property type="project" value="UniProtKB-UniRule"/>
</dbReference>
<dbReference type="Pfam" id="PF23139">
    <property type="entry name" value="OB_YrrC"/>
    <property type="match status" value="1"/>
</dbReference>
<keyword evidence="1 3" id="KW-0547">Nucleotide-binding</keyword>
<dbReference type="InterPro" id="IPR029493">
    <property type="entry name" value="RecD2-like_HHH"/>
</dbReference>
<dbReference type="AlphaFoldDB" id="A0A6P2CQT5"/>
<comment type="function">
    <text evidence="3">DNA-dependent ATPase and ATP-dependent 5'-3' DNA helicase. Has no activity on blunt DNA or DNA with 3'-overhangs, requires at least 10 bases of 5'-ssDNA for helicase activity.</text>
</comment>
<keyword evidence="3" id="KW-0413">Isomerase</keyword>
<organism evidence="5 6">
    <name type="scientific">Leuconostoc litchii</name>
    <dbReference type="NCBI Taxonomy" id="1981069"/>
    <lineage>
        <taxon>Bacteria</taxon>
        <taxon>Bacillati</taxon>
        <taxon>Bacillota</taxon>
        <taxon>Bacilli</taxon>
        <taxon>Lactobacillales</taxon>
        <taxon>Lactobacillaceae</taxon>
        <taxon>Leuconostoc</taxon>
    </lineage>
</organism>
<name>A0A6P2CQT5_9LACO</name>
<dbReference type="EC" id="5.6.2.3" evidence="3"/>
<keyword evidence="3 5" id="KW-0347">Helicase</keyword>
<dbReference type="InterPro" id="IPR027417">
    <property type="entry name" value="P-loop_NTPase"/>
</dbReference>
<dbReference type="SMART" id="SM00382">
    <property type="entry name" value="AAA"/>
    <property type="match status" value="1"/>
</dbReference>
<evidence type="ECO:0000256" key="3">
    <source>
        <dbReference type="HAMAP-Rule" id="MF_01488"/>
    </source>
</evidence>
<dbReference type="RefSeq" id="WP_148604838.1">
    <property type="nucleotide sequence ID" value="NZ_SDGY01000001.1"/>
</dbReference>
<keyword evidence="3" id="KW-0378">Hydrolase</keyword>
<keyword evidence="6" id="KW-1185">Reference proteome</keyword>
<feature type="domain" description="AAA+ ATPase" evidence="4">
    <location>
        <begin position="345"/>
        <end position="508"/>
    </location>
</feature>
<evidence type="ECO:0000256" key="2">
    <source>
        <dbReference type="ARBA" id="ARBA00022840"/>
    </source>
</evidence>
<dbReference type="GO" id="GO:0005524">
    <property type="term" value="F:ATP binding"/>
    <property type="evidence" value="ECO:0007669"/>
    <property type="project" value="UniProtKB-UniRule"/>
</dbReference>
<evidence type="ECO:0000256" key="1">
    <source>
        <dbReference type="ARBA" id="ARBA00022741"/>
    </source>
</evidence>
<dbReference type="InterPro" id="IPR006345">
    <property type="entry name" value="RecD2"/>
</dbReference>
<proteinExistence type="inferred from homology"/>
<dbReference type="InterPro" id="IPR027785">
    <property type="entry name" value="UvrD-like_helicase_C"/>
</dbReference>
<evidence type="ECO:0000259" key="4">
    <source>
        <dbReference type="SMART" id="SM00382"/>
    </source>
</evidence>
<feature type="binding site" evidence="3">
    <location>
        <begin position="356"/>
        <end position="360"/>
    </location>
    <ligand>
        <name>ATP</name>
        <dbReference type="ChEBI" id="CHEBI:30616"/>
    </ligand>
</feature>
<dbReference type="Gene3D" id="2.30.30.940">
    <property type="match status" value="1"/>
</dbReference>
<sequence length="796" mass="88746">MAYPEKQLDKITGTLQNVIFSSTDSYFKILSVHIEESTLEDWQEPEMITTGTFADVQEGSVYGFYGTMVRHPKYGQQFKVDHYENELPPDENGLIKYLASGQFSGIGKKTAEKIVDHLGLNAVNLILDDAKILDGIVKTETAKKLARTLQLNMGLERLFQISNQFGIGADIAGRLFDQYGNEAQDILTQDPYRLVFEFDGISFKKADDVGRKIGVATFDKRRMQAAVYATMMNVSFQSGHVFLSYDQLLLSTAQTIHDQRNEVVVQIKQAVKNLIQSNILVDDNGRFYAQSLYNAEKNTATNLKRLLQTHSSLDITANDIDENFVTPGQMVLDDTQIDAVKAGLKSQIFLLTGGPGTGKTTIIRTMVATWKKIVQNRAKFSDDNKDFLKQYKVRMASPTGRAAKRMTEVTGYDASTIHRLLGIADLDEPEFNADNPIAGGLLIIDEASMLDIELTSKLFSAVPNGMKVIIVGDSDQLPSVGPGNVLEDLVTSGDIPHVELQVIYRQGRGSSITKLATHIKQGELPADFITNQSDRSSFMVKAEQVPQAVQQVVRLAIKKGYTQDDLQILTPMYKTSAGVTALNQMAQNLFNPLKPTQKTLQFGTTIFRRGDKVLQLENDSERDVYNGDMGKITAIQYKHDVGNDDKEDRLVVDFDGKELTYPKKNLKQLSLAYATTVHKAQGNEFQLVIMVLTNNFGVMLNRNLLYTGITRAKSALILVGEYAAFERASRAAVPKRFTFLQQRLSDNTNDFKSDFISEDMPVISEPSTNYLTVAMIKSDEVDPMIGMKNITPFDFM</sequence>
<keyword evidence="3" id="KW-0238">DNA-binding</keyword>
<dbReference type="InterPro" id="IPR003593">
    <property type="entry name" value="AAA+_ATPase"/>
</dbReference>
<dbReference type="Pfam" id="PF14490">
    <property type="entry name" value="HHH_RecD2"/>
    <property type="match status" value="1"/>
</dbReference>
<evidence type="ECO:0000313" key="5">
    <source>
        <dbReference type="EMBL" id="TYC47241.1"/>
    </source>
</evidence>
<evidence type="ECO:0000313" key="6">
    <source>
        <dbReference type="Proteomes" id="UP000442244"/>
    </source>
</evidence>
<dbReference type="InterPro" id="IPR055446">
    <property type="entry name" value="RecD2_N_OB"/>
</dbReference>
<dbReference type="GO" id="GO:0043139">
    <property type="term" value="F:5'-3' DNA helicase activity"/>
    <property type="evidence" value="ECO:0007669"/>
    <property type="project" value="UniProtKB-UniRule"/>
</dbReference>
<dbReference type="Gene3D" id="3.40.50.300">
    <property type="entry name" value="P-loop containing nucleotide triphosphate hydrolases"/>
    <property type="match status" value="2"/>
</dbReference>
<reference evidence="5 6" key="1">
    <citation type="submission" date="2019-01" db="EMBL/GenBank/DDBJ databases">
        <title>Leuconostoc litchii sp. nov., a novel lactic acid bacterium isolated from lychee.</title>
        <authorList>
            <person name="Wang L.-T."/>
        </authorList>
    </citation>
    <scope>NUCLEOTIDE SEQUENCE [LARGE SCALE GENOMIC DNA]</scope>
    <source>
        <strain evidence="5 6">MB7</strain>
    </source>
</reference>
<dbReference type="PANTHER" id="PTHR43788:SF6">
    <property type="entry name" value="DNA HELICASE B"/>
    <property type="match status" value="1"/>
</dbReference>
<dbReference type="Pfam" id="PF13245">
    <property type="entry name" value="AAA_19"/>
    <property type="match status" value="1"/>
</dbReference>
<dbReference type="EMBL" id="SDGY01000001">
    <property type="protein sequence ID" value="TYC47241.1"/>
    <property type="molecule type" value="Genomic_DNA"/>
</dbReference>
<keyword evidence="2 3" id="KW-0067">ATP-binding</keyword>
<dbReference type="Pfam" id="PF13538">
    <property type="entry name" value="UvrD_C_2"/>
    <property type="match status" value="1"/>
</dbReference>
<comment type="caution">
    <text evidence="5">The sequence shown here is derived from an EMBL/GenBank/DDBJ whole genome shotgun (WGS) entry which is preliminary data.</text>
</comment>
<dbReference type="OrthoDB" id="9803432at2"/>
<dbReference type="InterPro" id="IPR050534">
    <property type="entry name" value="Coronavir_polyprotein_1ab"/>
</dbReference>
<dbReference type="InterPro" id="IPR041451">
    <property type="entry name" value="RecD2_SH13"/>
</dbReference>
<comment type="similarity">
    <text evidence="3">Belongs to the RecD family. RecD2 subfamily.</text>
</comment>
<dbReference type="GO" id="GO:0009338">
    <property type="term" value="C:exodeoxyribonuclease V complex"/>
    <property type="evidence" value="ECO:0007669"/>
    <property type="project" value="TreeGrafter"/>
</dbReference>
<dbReference type="Proteomes" id="UP000442244">
    <property type="component" value="Unassembled WGS sequence"/>
</dbReference>
<protein>
    <recommendedName>
        <fullName evidence="3">ATP-dependent RecD2 DNA helicase</fullName>
        <ecNumber evidence="3">5.6.2.3</ecNumber>
    </recommendedName>
    <alternativeName>
        <fullName evidence="3">DNA 5'-3' helicase subunit RecD2</fullName>
    </alternativeName>
</protein>
<dbReference type="GO" id="GO:0016787">
    <property type="term" value="F:hydrolase activity"/>
    <property type="evidence" value="ECO:0007669"/>
    <property type="project" value="UniProtKB-KW"/>
</dbReference>
<gene>
    <name evidence="3" type="primary">recD2</name>
    <name evidence="5" type="ORF">ESZ47_03640</name>
</gene>
<accession>A0A6P2CQT5</accession>
<comment type="catalytic activity">
    <reaction evidence="3">
        <text>ATP + H2O = ADP + phosphate + H(+)</text>
        <dbReference type="Rhea" id="RHEA:13065"/>
        <dbReference type="ChEBI" id="CHEBI:15377"/>
        <dbReference type="ChEBI" id="CHEBI:15378"/>
        <dbReference type="ChEBI" id="CHEBI:30616"/>
        <dbReference type="ChEBI" id="CHEBI:43474"/>
        <dbReference type="ChEBI" id="CHEBI:456216"/>
        <dbReference type="EC" id="5.6.2.3"/>
    </reaction>
</comment>
<dbReference type="CDD" id="cd18809">
    <property type="entry name" value="SF1_C_RecD"/>
    <property type="match status" value="1"/>
</dbReference>
<dbReference type="PANTHER" id="PTHR43788">
    <property type="entry name" value="DNA2/NAM7 HELICASE FAMILY MEMBER"/>
    <property type="match status" value="1"/>
</dbReference>
<dbReference type="GO" id="GO:0017116">
    <property type="term" value="F:single-stranded DNA helicase activity"/>
    <property type="evidence" value="ECO:0007669"/>
    <property type="project" value="TreeGrafter"/>
</dbReference>
<dbReference type="SUPFAM" id="SSF52540">
    <property type="entry name" value="P-loop containing nucleoside triphosphate hydrolases"/>
    <property type="match status" value="2"/>
</dbReference>
<dbReference type="Pfam" id="PF18335">
    <property type="entry name" value="SH3_13"/>
    <property type="match status" value="1"/>
</dbReference>